<dbReference type="SUPFAM" id="SSF109854">
    <property type="entry name" value="DinB/YfiT-like putative metalloenzymes"/>
    <property type="match status" value="1"/>
</dbReference>
<dbReference type="OrthoDB" id="9793216at2"/>
<accession>A0A075LF43</accession>
<dbReference type="Gene3D" id="1.20.120.450">
    <property type="entry name" value="dinb family like domain"/>
    <property type="match status" value="1"/>
</dbReference>
<proteinExistence type="predicted"/>
<gene>
    <name evidence="2" type="ORF">GZ22_00520</name>
</gene>
<dbReference type="InterPro" id="IPR034660">
    <property type="entry name" value="DinB/YfiT-like"/>
</dbReference>
<protein>
    <recommendedName>
        <fullName evidence="1">DinB-like domain-containing protein</fullName>
    </recommendedName>
</protein>
<reference evidence="2 3" key="1">
    <citation type="submission" date="2014-07" db="EMBL/GenBank/DDBJ databases">
        <title>Complete genome sequence of a moderately halophilic bacterium Terribacillus aidingensis MP602, isolated from Cryptomeria fortunei in Tianmu mountain in China.</title>
        <authorList>
            <person name="Wang Y."/>
            <person name="Lu P."/>
            <person name="Zhang L."/>
        </authorList>
    </citation>
    <scope>NUCLEOTIDE SEQUENCE [LARGE SCALE GENOMIC DNA]</scope>
    <source>
        <strain evidence="2 3">MP602</strain>
    </source>
</reference>
<dbReference type="HOGENOM" id="CLU_105789_2_0_9"/>
<dbReference type="InterPro" id="IPR024775">
    <property type="entry name" value="DinB-like"/>
</dbReference>
<dbReference type="AlphaFoldDB" id="A0A075LF43"/>
<name>A0A075LF43_9BACI</name>
<dbReference type="RefSeq" id="WP_038557665.1">
    <property type="nucleotide sequence ID" value="NZ_CP008876.1"/>
</dbReference>
<dbReference type="KEGG" id="tap:GZ22_00520"/>
<evidence type="ECO:0000313" key="3">
    <source>
        <dbReference type="Proteomes" id="UP000027980"/>
    </source>
</evidence>
<dbReference type="Pfam" id="PF12867">
    <property type="entry name" value="DinB_2"/>
    <property type="match status" value="1"/>
</dbReference>
<dbReference type="Proteomes" id="UP000027980">
    <property type="component" value="Chromosome"/>
</dbReference>
<evidence type="ECO:0000259" key="1">
    <source>
        <dbReference type="Pfam" id="PF12867"/>
    </source>
</evidence>
<organism evidence="2 3">
    <name type="scientific">Terribacillus saccharophilus</name>
    <dbReference type="NCBI Taxonomy" id="361277"/>
    <lineage>
        <taxon>Bacteria</taxon>
        <taxon>Bacillati</taxon>
        <taxon>Bacillota</taxon>
        <taxon>Bacilli</taxon>
        <taxon>Bacillales</taxon>
        <taxon>Bacillaceae</taxon>
        <taxon>Terribacillus</taxon>
    </lineage>
</organism>
<dbReference type="GeneID" id="34222611"/>
<feature type="domain" description="DinB-like" evidence="1">
    <location>
        <begin position="30"/>
        <end position="164"/>
    </location>
</feature>
<evidence type="ECO:0000313" key="2">
    <source>
        <dbReference type="EMBL" id="AIF65280.1"/>
    </source>
</evidence>
<dbReference type="EMBL" id="CP008876">
    <property type="protein sequence ID" value="AIF65280.1"/>
    <property type="molecule type" value="Genomic_DNA"/>
</dbReference>
<sequence>MQERPSTTEYPAYFQDYMKLVPEGNIVALFKEQERQTSNLLQGLTDEQARFAYDNEKWTIKEVIGHLTDTERIMSYRLLTIARGDVTPLPGFHEDSYVLQAKFTEMTVASLLAQYKAVRASTIALLESLHDQDWVRQGMANGHVTSVRSLAYIMLGHERHHHNVLHDRYFASATYPLNRM</sequence>